<dbReference type="EC" id="3.1.3.48" evidence="5"/>
<comment type="similarity">
    <text evidence="1 5">Belongs to the metallo-dependent hydrolases superfamily. CpsB/CapC family.</text>
</comment>
<dbReference type="PIRSF" id="PIRSF016557">
    <property type="entry name" value="Caps_synth_CpsB"/>
    <property type="match status" value="1"/>
</dbReference>
<protein>
    <recommendedName>
        <fullName evidence="5">Tyrosine-protein phosphatase</fullName>
        <ecNumber evidence="5">3.1.3.48</ecNumber>
    </recommendedName>
</protein>
<sequence length="265" mass="30429">MIDIHSHVLHGLDDGPASLEQSLELARLAVQEGISTIIATPHHRKGSYCNPAQTVETAVSFFQEQLVRHQIPLTICSGQEIHTHPQWLDDFYANQLLTLNGSTYILIEFPSSKLPERVEEILHELSIRNLTAVIAHPERNKEIAEQPDKLLKLIEHGALAQVTSHSITGYFGPQVRSVALELCRRNLVHFIASDAHDAIRRPFHLQRAYGIVTEMLGGDYVKYYQHNAESLLKDRSFEIWRPVRQVRRSFFFIQLPLFFRRNRSL</sequence>
<dbReference type="AlphaFoldDB" id="A0A081NZL7"/>
<dbReference type="SUPFAM" id="SSF89550">
    <property type="entry name" value="PHP domain-like"/>
    <property type="match status" value="1"/>
</dbReference>
<comment type="catalytic activity">
    <reaction evidence="4 5">
        <text>O-phospho-L-tyrosyl-[protein] + H2O = L-tyrosyl-[protein] + phosphate</text>
        <dbReference type="Rhea" id="RHEA:10684"/>
        <dbReference type="Rhea" id="RHEA-COMP:10136"/>
        <dbReference type="Rhea" id="RHEA-COMP:20101"/>
        <dbReference type="ChEBI" id="CHEBI:15377"/>
        <dbReference type="ChEBI" id="CHEBI:43474"/>
        <dbReference type="ChEBI" id="CHEBI:46858"/>
        <dbReference type="ChEBI" id="CHEBI:61978"/>
        <dbReference type="EC" id="3.1.3.48"/>
    </reaction>
</comment>
<name>A0A081NZL7_9BACL</name>
<dbReference type="InterPro" id="IPR016667">
    <property type="entry name" value="Caps_polysacc_synth_CpsB/CapC"/>
</dbReference>
<dbReference type="OrthoDB" id="9788539at2"/>
<evidence type="ECO:0000256" key="3">
    <source>
        <dbReference type="ARBA" id="ARBA00022912"/>
    </source>
</evidence>
<dbReference type="EMBL" id="JNVM01000019">
    <property type="protein sequence ID" value="KEQ23890.1"/>
    <property type="molecule type" value="Genomic_DNA"/>
</dbReference>
<accession>A0A081NZL7</accession>
<evidence type="ECO:0000256" key="4">
    <source>
        <dbReference type="ARBA" id="ARBA00051722"/>
    </source>
</evidence>
<dbReference type="PANTHER" id="PTHR39181">
    <property type="entry name" value="TYROSINE-PROTEIN PHOSPHATASE YWQE"/>
    <property type="match status" value="1"/>
</dbReference>
<organism evidence="6 7">
    <name type="scientific">Paenibacillus tyrfis</name>
    <dbReference type="NCBI Taxonomy" id="1501230"/>
    <lineage>
        <taxon>Bacteria</taxon>
        <taxon>Bacillati</taxon>
        <taxon>Bacillota</taxon>
        <taxon>Bacilli</taxon>
        <taxon>Bacillales</taxon>
        <taxon>Paenibacillaceae</taxon>
        <taxon>Paenibacillus</taxon>
    </lineage>
</organism>
<evidence type="ECO:0000256" key="5">
    <source>
        <dbReference type="PIRNR" id="PIRNR016557"/>
    </source>
</evidence>
<gene>
    <name evidence="6" type="ORF">ET33_12760</name>
</gene>
<keyword evidence="3 5" id="KW-0904">Protein phosphatase</keyword>
<dbReference type="GO" id="GO:0030145">
    <property type="term" value="F:manganese ion binding"/>
    <property type="evidence" value="ECO:0007669"/>
    <property type="project" value="UniProtKB-UniRule"/>
</dbReference>
<dbReference type="InterPro" id="IPR016195">
    <property type="entry name" value="Pol/histidinol_Pase-like"/>
</dbReference>
<evidence type="ECO:0000256" key="2">
    <source>
        <dbReference type="ARBA" id="ARBA00022801"/>
    </source>
</evidence>
<evidence type="ECO:0000313" key="7">
    <source>
        <dbReference type="Proteomes" id="UP000028123"/>
    </source>
</evidence>
<dbReference type="Proteomes" id="UP000028123">
    <property type="component" value="Unassembled WGS sequence"/>
</dbReference>
<dbReference type="Pfam" id="PF19567">
    <property type="entry name" value="CpsB_CapC"/>
    <property type="match status" value="1"/>
</dbReference>
<keyword evidence="2 5" id="KW-0378">Hydrolase</keyword>
<reference evidence="6 7" key="1">
    <citation type="submission" date="2014-06" db="EMBL/GenBank/DDBJ databases">
        <title>Draft genome sequence of Paenibacillus sp. MSt1.</title>
        <authorList>
            <person name="Aw Y.K."/>
            <person name="Ong K.S."/>
            <person name="Gan H.M."/>
            <person name="Lee S.M."/>
        </authorList>
    </citation>
    <scope>NUCLEOTIDE SEQUENCE [LARGE SCALE GENOMIC DNA]</scope>
    <source>
        <strain evidence="6 7">MSt1</strain>
    </source>
</reference>
<dbReference type="PANTHER" id="PTHR39181:SF1">
    <property type="entry name" value="TYROSINE-PROTEIN PHOSPHATASE YWQE"/>
    <property type="match status" value="1"/>
</dbReference>
<evidence type="ECO:0000256" key="1">
    <source>
        <dbReference type="ARBA" id="ARBA00005750"/>
    </source>
</evidence>
<dbReference type="Gene3D" id="3.20.20.140">
    <property type="entry name" value="Metal-dependent hydrolases"/>
    <property type="match status" value="1"/>
</dbReference>
<evidence type="ECO:0000313" key="6">
    <source>
        <dbReference type="EMBL" id="KEQ23890.1"/>
    </source>
</evidence>
<comment type="caution">
    <text evidence="6">The sequence shown here is derived from an EMBL/GenBank/DDBJ whole genome shotgun (WGS) entry which is preliminary data.</text>
</comment>
<dbReference type="GO" id="GO:0004725">
    <property type="term" value="F:protein tyrosine phosphatase activity"/>
    <property type="evidence" value="ECO:0007669"/>
    <property type="project" value="UniProtKB-UniRule"/>
</dbReference>
<proteinExistence type="inferred from homology"/>
<dbReference type="eggNOG" id="COG4464">
    <property type="taxonomic scope" value="Bacteria"/>
</dbReference>
<dbReference type="RefSeq" id="WP_036687487.1">
    <property type="nucleotide sequence ID" value="NZ_JNVM01000019.1"/>
</dbReference>
<keyword evidence="7" id="KW-1185">Reference proteome</keyword>